<dbReference type="PANTHER" id="PTHR37423:SF2">
    <property type="entry name" value="MEMBRANE-BOUND LYTIC MUREIN TRANSGLYCOSYLASE C"/>
    <property type="match status" value="1"/>
</dbReference>
<evidence type="ECO:0000259" key="2">
    <source>
        <dbReference type="PROSITE" id="PS51782"/>
    </source>
</evidence>
<accession>A0A1I4TF05</accession>
<comment type="similarity">
    <text evidence="1">Belongs to the transglycosylase Slt family.</text>
</comment>
<dbReference type="SMART" id="SM00257">
    <property type="entry name" value="LysM"/>
    <property type="match status" value="1"/>
</dbReference>
<reference evidence="3 4" key="1">
    <citation type="submission" date="2016-10" db="EMBL/GenBank/DDBJ databases">
        <authorList>
            <person name="de Groot N.N."/>
        </authorList>
    </citation>
    <scope>NUCLEOTIDE SEQUENCE [LARGE SCALE GENOMIC DNA]</scope>
    <source>
        <strain evidence="3 4">DSM 9990</strain>
    </source>
</reference>
<keyword evidence="4" id="KW-1185">Reference proteome</keyword>
<dbReference type="CDD" id="cd00118">
    <property type="entry name" value="LysM"/>
    <property type="match status" value="1"/>
</dbReference>
<sequence length="354" mass="40863">MKRATIFKIIVALILIGPVRAQQLGTPITVPYFEPPRHMDLCGEPVPLHRQDVMERFDREFTIVVYAHAQVYLWLKRAERYFPWLERQLREKGLPEDLKYVAVAESDLLHEARSPAGAAGQWQFIEPTGKRYGLRVDSLVDERYDYQKSALRAMNYLKDLYEQFNSWALALAAYNCGEDLVARSIQEQGVSSYYDLVLPKETERYVFRILAIKEVLSHPEKYGYFLPPGKGYPPLEFDDVSVNLDTYVPVVEVARAAGVSLREFKRLNPSFRAKEIPPGYYVIRVPHGTGPQFKTALSELERRYKTKIVYHVVKRGETLSSIARRYGVSVYALKKWNNIKGDLITVGQKLKIKR</sequence>
<dbReference type="InterPro" id="IPR008258">
    <property type="entry name" value="Transglycosylase_SLT_dom_1"/>
</dbReference>
<dbReference type="EMBL" id="FOUU01000003">
    <property type="protein sequence ID" value="SFM75193.1"/>
    <property type="molecule type" value="Genomic_DNA"/>
</dbReference>
<dbReference type="SUPFAM" id="SSF53955">
    <property type="entry name" value="Lysozyme-like"/>
    <property type="match status" value="1"/>
</dbReference>
<evidence type="ECO:0000313" key="3">
    <source>
        <dbReference type="EMBL" id="SFM75193.1"/>
    </source>
</evidence>
<dbReference type="Gene3D" id="3.10.350.10">
    <property type="entry name" value="LysM domain"/>
    <property type="match status" value="1"/>
</dbReference>
<dbReference type="Proteomes" id="UP000199611">
    <property type="component" value="Unassembled WGS sequence"/>
</dbReference>
<dbReference type="InterPro" id="IPR036779">
    <property type="entry name" value="LysM_dom_sf"/>
</dbReference>
<feature type="domain" description="LysM" evidence="2">
    <location>
        <begin position="309"/>
        <end position="352"/>
    </location>
</feature>
<dbReference type="Pfam" id="PF01476">
    <property type="entry name" value="LysM"/>
    <property type="match status" value="1"/>
</dbReference>
<dbReference type="Pfam" id="PF01464">
    <property type="entry name" value="SLT"/>
    <property type="match status" value="1"/>
</dbReference>
<protein>
    <submittedName>
        <fullName evidence="3">LysM domain-containing protein</fullName>
    </submittedName>
</protein>
<dbReference type="PANTHER" id="PTHR37423">
    <property type="entry name" value="SOLUBLE LYTIC MUREIN TRANSGLYCOSYLASE-RELATED"/>
    <property type="match status" value="1"/>
</dbReference>
<dbReference type="RefSeq" id="WP_093394511.1">
    <property type="nucleotide sequence ID" value="NZ_FOUU01000003.1"/>
</dbReference>
<gene>
    <name evidence="3" type="ORF">SAMN05660836_01377</name>
</gene>
<evidence type="ECO:0000256" key="1">
    <source>
        <dbReference type="ARBA" id="ARBA00007734"/>
    </source>
</evidence>
<dbReference type="CDD" id="cd16894">
    <property type="entry name" value="MltD-like"/>
    <property type="match status" value="1"/>
</dbReference>
<dbReference type="PROSITE" id="PS51782">
    <property type="entry name" value="LYSM"/>
    <property type="match status" value="1"/>
</dbReference>
<dbReference type="AlphaFoldDB" id="A0A1I4TF05"/>
<evidence type="ECO:0000313" key="4">
    <source>
        <dbReference type="Proteomes" id="UP000199611"/>
    </source>
</evidence>
<name>A0A1I4TF05_9BACT</name>
<dbReference type="SUPFAM" id="SSF54106">
    <property type="entry name" value="LysM domain"/>
    <property type="match status" value="1"/>
</dbReference>
<dbReference type="InterPro" id="IPR018392">
    <property type="entry name" value="LysM"/>
</dbReference>
<dbReference type="OrthoDB" id="9815002at2"/>
<organism evidence="3 4">
    <name type="scientific">Thermodesulforhabdus norvegica</name>
    <dbReference type="NCBI Taxonomy" id="39841"/>
    <lineage>
        <taxon>Bacteria</taxon>
        <taxon>Pseudomonadati</taxon>
        <taxon>Thermodesulfobacteriota</taxon>
        <taxon>Syntrophobacteria</taxon>
        <taxon>Syntrophobacterales</taxon>
        <taxon>Thermodesulforhabdaceae</taxon>
        <taxon>Thermodesulforhabdus</taxon>
    </lineage>
</organism>
<dbReference type="Gene3D" id="1.10.530.10">
    <property type="match status" value="1"/>
</dbReference>
<dbReference type="InterPro" id="IPR023346">
    <property type="entry name" value="Lysozyme-like_dom_sf"/>
</dbReference>
<dbReference type="STRING" id="39841.SAMN05660836_01377"/>
<proteinExistence type="inferred from homology"/>